<sequence length="145" mass="16348">MSSRSSQGCCCLSHFNKDNGRFLLLAVLIAVYLAAGATVFSALERPSEVEAQHRWSRTLQNFSQIFNISMPELRDFLRSYEAAMAAGIRADALRPRWDFTGAFYFVGTVVSTIGKWLSLTRNLQYTYFLKITSQLSSSHPSMYPS</sequence>
<dbReference type="STRING" id="38772.ENSGAGP00000009850"/>
<dbReference type="PANTHER" id="PTHR11003">
    <property type="entry name" value="POTASSIUM CHANNEL, SUBFAMILY K"/>
    <property type="match status" value="1"/>
</dbReference>
<dbReference type="SUPFAM" id="SSF81324">
    <property type="entry name" value="Voltage-gated potassium channels"/>
    <property type="match status" value="1"/>
</dbReference>
<organism evidence="11 12">
    <name type="scientific">Gopherus agassizii</name>
    <name type="common">Agassiz's desert tortoise</name>
    <dbReference type="NCBI Taxonomy" id="38772"/>
    <lineage>
        <taxon>Eukaryota</taxon>
        <taxon>Metazoa</taxon>
        <taxon>Chordata</taxon>
        <taxon>Craniata</taxon>
        <taxon>Vertebrata</taxon>
        <taxon>Euteleostomi</taxon>
        <taxon>Archelosauria</taxon>
        <taxon>Testudinata</taxon>
        <taxon>Testudines</taxon>
        <taxon>Cryptodira</taxon>
        <taxon>Durocryptodira</taxon>
        <taxon>Testudinoidea</taxon>
        <taxon>Testudinidae</taxon>
        <taxon>Gopherus</taxon>
    </lineage>
</organism>
<protein>
    <recommendedName>
        <fullName evidence="13">Potassium two pore domain channel subfamily K member 12</fullName>
    </recommendedName>
</protein>
<evidence type="ECO:0000256" key="4">
    <source>
        <dbReference type="ARBA" id="ARBA00022538"/>
    </source>
</evidence>
<evidence type="ECO:0008006" key="13">
    <source>
        <dbReference type="Google" id="ProtNLM"/>
    </source>
</evidence>
<keyword evidence="6" id="KW-0631">Potassium channel</keyword>
<keyword evidence="6" id="KW-0630">Potassium</keyword>
<dbReference type="InterPro" id="IPR003280">
    <property type="entry name" value="2pore_dom_K_chnl"/>
</dbReference>
<evidence type="ECO:0000256" key="9">
    <source>
        <dbReference type="ARBA" id="ARBA00034430"/>
    </source>
</evidence>
<evidence type="ECO:0000256" key="6">
    <source>
        <dbReference type="ARBA" id="ARBA00022826"/>
    </source>
</evidence>
<dbReference type="Ensembl" id="ENSGAGT00000011315.1">
    <property type="protein sequence ID" value="ENSGAGP00000009850.1"/>
    <property type="gene ID" value="ENSGAGG00000007754.1"/>
</dbReference>
<keyword evidence="8 10" id="KW-0472">Membrane</keyword>
<comment type="catalytic activity">
    <reaction evidence="9">
        <text>K(+)(in) = K(+)(out)</text>
        <dbReference type="Rhea" id="RHEA:29463"/>
        <dbReference type="ChEBI" id="CHEBI:29103"/>
    </reaction>
</comment>
<proteinExistence type="inferred from homology"/>
<evidence type="ECO:0000256" key="1">
    <source>
        <dbReference type="ARBA" id="ARBA00004651"/>
    </source>
</evidence>
<keyword evidence="6" id="KW-0406">Ion transport</keyword>
<evidence type="ECO:0000256" key="2">
    <source>
        <dbReference type="ARBA" id="ARBA00006666"/>
    </source>
</evidence>
<evidence type="ECO:0000313" key="12">
    <source>
        <dbReference type="Proteomes" id="UP000291020"/>
    </source>
</evidence>
<feature type="transmembrane region" description="Helical" evidence="10">
    <location>
        <begin position="22"/>
        <end position="43"/>
    </location>
</feature>
<dbReference type="PANTHER" id="PTHR11003:SF11">
    <property type="entry name" value="POTASSIUM CHANNEL SUBFAMILY K MEMBER 12"/>
    <property type="match status" value="1"/>
</dbReference>
<dbReference type="InterPro" id="IPR005410">
    <property type="entry name" value="2pore_dom_K_chnl_THIK"/>
</dbReference>
<keyword evidence="12" id="KW-1185">Reference proteome</keyword>
<keyword evidence="4" id="KW-0633">Potassium transport</keyword>
<name>A0A452H5P9_9SAUR</name>
<dbReference type="GO" id="GO:0015271">
    <property type="term" value="F:outward rectifier potassium channel activity"/>
    <property type="evidence" value="ECO:0007669"/>
    <property type="project" value="TreeGrafter"/>
</dbReference>
<dbReference type="GO" id="GO:0005886">
    <property type="term" value="C:plasma membrane"/>
    <property type="evidence" value="ECO:0007669"/>
    <property type="project" value="UniProtKB-SubCell"/>
</dbReference>
<keyword evidence="6" id="KW-0407">Ion channel</keyword>
<dbReference type="Gene3D" id="1.10.287.70">
    <property type="match status" value="1"/>
</dbReference>
<evidence type="ECO:0000313" key="11">
    <source>
        <dbReference type="Ensembl" id="ENSGAGP00000009850.1"/>
    </source>
</evidence>
<evidence type="ECO:0000256" key="10">
    <source>
        <dbReference type="SAM" id="Phobius"/>
    </source>
</evidence>
<keyword evidence="7 10" id="KW-1133">Transmembrane helix</keyword>
<comment type="similarity">
    <text evidence="2">Belongs to the two pore domain potassium channel (TC 1.A.1.8) family.</text>
</comment>
<evidence type="ECO:0000256" key="8">
    <source>
        <dbReference type="ARBA" id="ARBA00023136"/>
    </source>
</evidence>
<reference evidence="12" key="1">
    <citation type="journal article" date="2017" name="PLoS ONE">
        <title>The Agassiz's desert tortoise genome provides a resource for the conservation of a threatened species.</title>
        <authorList>
            <person name="Tollis M."/>
            <person name="DeNardo D.F."/>
            <person name="Cornelius J.A."/>
            <person name="Dolby G.A."/>
            <person name="Edwards T."/>
            <person name="Henen B.T."/>
            <person name="Karl A.E."/>
            <person name="Murphy R.W."/>
            <person name="Kusumi K."/>
        </authorList>
    </citation>
    <scope>NUCLEOTIDE SEQUENCE [LARGE SCALE GENOMIC DNA]</scope>
</reference>
<dbReference type="PRINTS" id="PR01588">
    <property type="entry name" value="THIKCHANNEL"/>
</dbReference>
<reference evidence="11" key="2">
    <citation type="submission" date="2025-08" db="UniProtKB">
        <authorList>
            <consortium name="Ensembl"/>
        </authorList>
    </citation>
    <scope>IDENTIFICATION</scope>
</reference>
<dbReference type="AlphaFoldDB" id="A0A452H5P9"/>
<dbReference type="Proteomes" id="UP000291020">
    <property type="component" value="Unassembled WGS sequence"/>
</dbReference>
<comment type="subcellular location">
    <subcellularLocation>
        <location evidence="1">Cell membrane</location>
        <topology evidence="1">Multi-pass membrane protein</topology>
    </subcellularLocation>
</comment>
<keyword evidence="5 10" id="KW-0812">Transmembrane</keyword>
<evidence type="ECO:0000256" key="3">
    <source>
        <dbReference type="ARBA" id="ARBA00022475"/>
    </source>
</evidence>
<reference evidence="11" key="3">
    <citation type="submission" date="2025-09" db="UniProtKB">
        <authorList>
            <consortium name="Ensembl"/>
        </authorList>
    </citation>
    <scope>IDENTIFICATION</scope>
</reference>
<dbReference type="GO" id="GO:0022841">
    <property type="term" value="F:potassium ion leak channel activity"/>
    <property type="evidence" value="ECO:0007669"/>
    <property type="project" value="TreeGrafter"/>
</dbReference>
<keyword evidence="6" id="KW-0813">Transport</keyword>
<keyword evidence="3" id="KW-1003">Cell membrane</keyword>
<evidence type="ECO:0000256" key="5">
    <source>
        <dbReference type="ARBA" id="ARBA00022692"/>
    </source>
</evidence>
<accession>A0A452H5P9</accession>
<dbReference type="GO" id="GO:0030322">
    <property type="term" value="P:stabilization of membrane potential"/>
    <property type="evidence" value="ECO:0007669"/>
    <property type="project" value="TreeGrafter"/>
</dbReference>
<evidence type="ECO:0000256" key="7">
    <source>
        <dbReference type="ARBA" id="ARBA00022989"/>
    </source>
</evidence>